<evidence type="ECO:0000256" key="1">
    <source>
        <dbReference type="ARBA" id="ARBA00006056"/>
    </source>
</evidence>
<accession>A0A1T4LCB6</accession>
<dbReference type="InterPro" id="IPR043144">
    <property type="entry name" value="Mal/L-sulf/L-lact_DH-like_ah"/>
</dbReference>
<dbReference type="EMBL" id="FUXI01000005">
    <property type="protein sequence ID" value="SJZ52154.1"/>
    <property type="molecule type" value="Genomic_DNA"/>
</dbReference>
<protein>
    <submittedName>
        <fullName evidence="3">Ureidoglycolate dehydrogenase (NAD+)</fullName>
    </submittedName>
</protein>
<dbReference type="InterPro" id="IPR017590">
    <property type="entry name" value="Ureidoglycolate_dehydrogenase"/>
</dbReference>
<organism evidence="3 4">
    <name type="scientific">Pilibacter termitis</name>
    <dbReference type="NCBI Taxonomy" id="263852"/>
    <lineage>
        <taxon>Bacteria</taxon>
        <taxon>Bacillati</taxon>
        <taxon>Bacillota</taxon>
        <taxon>Bacilli</taxon>
        <taxon>Lactobacillales</taxon>
        <taxon>Enterococcaceae</taxon>
        <taxon>Pilibacter</taxon>
    </lineage>
</organism>
<evidence type="ECO:0000313" key="4">
    <source>
        <dbReference type="Proteomes" id="UP000190328"/>
    </source>
</evidence>
<keyword evidence="4" id="KW-1185">Reference proteome</keyword>
<evidence type="ECO:0000313" key="3">
    <source>
        <dbReference type="EMBL" id="SJZ52154.1"/>
    </source>
</evidence>
<sequence>MENEVIRLGAFELKEKIVKKLSKAGLSEEYAGDIADNLVFADIRGIHSHGAVRVEYYAERISKGGTTLEPKLRFEKTGASTGIFHGDNGAGHMVAKKGMEEAIKLAKESGIGVVGVREMGHSGTLSYYVDMAAREDLVAISVCQSDPMVVPFGGRENYFGTNPIAFAAPTNKKRPIVFDMATTVQAWGKILDARSKNHSIPDTWAVDKEGNATTDPYEVQGLLPIAGAKGYGLMMMVDILSGSLLGLPFGKHVTSMYNDMTEKRNLGQLHIVINPTYFTDLETFKARLSQMIDELHSIPAGNGFSEVLYPGELSEKIAEENQEKGIPIAKSVYEYLESDIIHRNQYDHSTAFAAGSKK</sequence>
<dbReference type="OrthoDB" id="9769447at2"/>
<keyword evidence="2" id="KW-0560">Oxidoreductase</keyword>
<dbReference type="InterPro" id="IPR036111">
    <property type="entry name" value="Mal/L-sulfo/L-lacto_DH-like_sf"/>
</dbReference>
<dbReference type="SUPFAM" id="SSF89733">
    <property type="entry name" value="L-sulfolactate dehydrogenase-like"/>
    <property type="match status" value="1"/>
</dbReference>
<dbReference type="InterPro" id="IPR043143">
    <property type="entry name" value="Mal/L-sulf/L-lact_DH-like_NADP"/>
</dbReference>
<dbReference type="AlphaFoldDB" id="A0A1T4LCB6"/>
<name>A0A1T4LCB6_9ENTE</name>
<dbReference type="PANTHER" id="PTHR11091">
    <property type="entry name" value="OXIDOREDUCTASE-RELATED"/>
    <property type="match status" value="1"/>
</dbReference>
<dbReference type="Gene3D" id="3.30.1370.60">
    <property type="entry name" value="Hypothetical oxidoreductase yiak, domain 2"/>
    <property type="match status" value="1"/>
</dbReference>
<gene>
    <name evidence="3" type="ORF">SAMN02745116_00606</name>
</gene>
<dbReference type="STRING" id="263852.SAMN02745116_00606"/>
<dbReference type="Gene3D" id="1.10.1530.10">
    <property type="match status" value="1"/>
</dbReference>
<reference evidence="3 4" key="1">
    <citation type="submission" date="2017-02" db="EMBL/GenBank/DDBJ databases">
        <authorList>
            <person name="Peterson S.W."/>
        </authorList>
    </citation>
    <scope>NUCLEOTIDE SEQUENCE [LARGE SCALE GENOMIC DNA]</scope>
    <source>
        <strain evidence="3 4">ATCC BAA-1030</strain>
    </source>
</reference>
<dbReference type="Pfam" id="PF02615">
    <property type="entry name" value="Ldh_2"/>
    <property type="match status" value="1"/>
</dbReference>
<dbReference type="NCBIfam" id="NF011599">
    <property type="entry name" value="PRK15025.1"/>
    <property type="match status" value="1"/>
</dbReference>
<dbReference type="RefSeq" id="WP_078806564.1">
    <property type="nucleotide sequence ID" value="NZ_FUXI01000005.1"/>
</dbReference>
<dbReference type="Proteomes" id="UP000190328">
    <property type="component" value="Unassembled WGS sequence"/>
</dbReference>
<evidence type="ECO:0000256" key="2">
    <source>
        <dbReference type="ARBA" id="ARBA00023002"/>
    </source>
</evidence>
<comment type="similarity">
    <text evidence="1">Belongs to the LDH2/MDH2 oxidoreductase family.</text>
</comment>
<dbReference type="NCBIfam" id="TIGR03175">
    <property type="entry name" value="AllD"/>
    <property type="match status" value="1"/>
</dbReference>
<dbReference type="InterPro" id="IPR003767">
    <property type="entry name" value="Malate/L-lactate_DH-like"/>
</dbReference>
<proteinExistence type="inferred from homology"/>
<dbReference type="PANTHER" id="PTHR11091:SF0">
    <property type="entry name" value="MALATE DEHYDROGENASE"/>
    <property type="match status" value="1"/>
</dbReference>
<dbReference type="GO" id="GO:0016491">
    <property type="term" value="F:oxidoreductase activity"/>
    <property type="evidence" value="ECO:0007669"/>
    <property type="project" value="UniProtKB-KW"/>
</dbReference>